<sequence length="135" mass="14895">MAITLAFTLSSTMGLDKGNKRMSLFNLLLVIVMLVAVLALVDPLSVASTVLTSTLTYLQLLPFISFSIDMDSRQWSEGWSIIYFVWWIALAPFVGPFIARISRGRTIRQYLLCTILIPTMTPLSGSAPSAAAYSR</sequence>
<evidence type="ECO:0000313" key="9">
    <source>
        <dbReference type="EMBL" id="EDQ01792.1"/>
    </source>
</evidence>
<dbReference type="Proteomes" id="UP000005839">
    <property type="component" value="Unassembled WGS sequence"/>
</dbReference>
<dbReference type="AlphaFoldDB" id="A9D2C7"/>
<feature type="transmembrane region" description="Helical" evidence="8">
    <location>
        <begin position="24"/>
        <end position="41"/>
    </location>
</feature>
<evidence type="ECO:0000256" key="8">
    <source>
        <dbReference type="SAM" id="Phobius"/>
    </source>
</evidence>
<comment type="caution">
    <text evidence="9">The sequence shown here is derived from an EMBL/GenBank/DDBJ whole genome shotgun (WGS) entry which is preliminary data.</text>
</comment>
<comment type="subcellular location">
    <subcellularLocation>
        <location evidence="1">Cell membrane</location>
        <topology evidence="1">Multi-pass membrane protein</topology>
    </subcellularLocation>
</comment>
<dbReference type="STRING" id="314608.KT99_04294"/>
<keyword evidence="7 8" id="KW-0472">Membrane</keyword>
<keyword evidence="5 8" id="KW-0812">Transmembrane</keyword>
<evidence type="ECO:0000256" key="2">
    <source>
        <dbReference type="ARBA" id="ARBA00005658"/>
    </source>
</evidence>
<dbReference type="PANTHER" id="PTHR30047:SF7">
    <property type="entry name" value="HIGH-AFFINITY CHOLINE TRANSPORT PROTEIN"/>
    <property type="match status" value="1"/>
</dbReference>
<comment type="similarity">
    <text evidence="2">Belongs to the BCCT transporter (TC 2.A.15) family.</text>
</comment>
<accession>A9D2C7</accession>
<evidence type="ECO:0000256" key="1">
    <source>
        <dbReference type="ARBA" id="ARBA00004651"/>
    </source>
</evidence>
<evidence type="ECO:0000256" key="5">
    <source>
        <dbReference type="ARBA" id="ARBA00022692"/>
    </source>
</evidence>
<gene>
    <name evidence="9" type="ORF">KT99_04294</name>
</gene>
<keyword evidence="4" id="KW-1003">Cell membrane</keyword>
<keyword evidence="10" id="KW-1185">Reference proteome</keyword>
<dbReference type="EMBL" id="ABIC01000007">
    <property type="protein sequence ID" value="EDQ01792.1"/>
    <property type="molecule type" value="Genomic_DNA"/>
</dbReference>
<organism evidence="9 10">
    <name type="scientific">Shewanella benthica KT99</name>
    <dbReference type="NCBI Taxonomy" id="314608"/>
    <lineage>
        <taxon>Bacteria</taxon>
        <taxon>Pseudomonadati</taxon>
        <taxon>Pseudomonadota</taxon>
        <taxon>Gammaproteobacteria</taxon>
        <taxon>Alteromonadales</taxon>
        <taxon>Shewanellaceae</taxon>
        <taxon>Shewanella</taxon>
    </lineage>
</organism>
<evidence type="ECO:0000256" key="4">
    <source>
        <dbReference type="ARBA" id="ARBA00022475"/>
    </source>
</evidence>
<proteinExistence type="inferred from homology"/>
<protein>
    <submittedName>
        <fullName evidence="9">Glycine betaine transporter</fullName>
    </submittedName>
</protein>
<keyword evidence="6 8" id="KW-1133">Transmembrane helix</keyword>
<dbReference type="GO" id="GO:0022857">
    <property type="term" value="F:transmembrane transporter activity"/>
    <property type="evidence" value="ECO:0007669"/>
    <property type="project" value="InterPro"/>
</dbReference>
<dbReference type="PANTHER" id="PTHR30047">
    <property type="entry name" value="HIGH-AFFINITY CHOLINE TRANSPORT PROTEIN-RELATED"/>
    <property type="match status" value="1"/>
</dbReference>
<evidence type="ECO:0000256" key="3">
    <source>
        <dbReference type="ARBA" id="ARBA00022448"/>
    </source>
</evidence>
<keyword evidence="3" id="KW-0813">Transport</keyword>
<evidence type="ECO:0000256" key="7">
    <source>
        <dbReference type="ARBA" id="ARBA00023136"/>
    </source>
</evidence>
<feature type="transmembrane region" description="Helical" evidence="8">
    <location>
        <begin position="80"/>
        <end position="98"/>
    </location>
</feature>
<evidence type="ECO:0000256" key="6">
    <source>
        <dbReference type="ARBA" id="ARBA00022989"/>
    </source>
</evidence>
<dbReference type="Pfam" id="PF02028">
    <property type="entry name" value="BCCT"/>
    <property type="match status" value="1"/>
</dbReference>
<evidence type="ECO:0000313" key="10">
    <source>
        <dbReference type="Proteomes" id="UP000005839"/>
    </source>
</evidence>
<reference evidence="9 10" key="1">
    <citation type="submission" date="2007-10" db="EMBL/GenBank/DDBJ databases">
        <authorList>
            <person name="Yayanos A."/>
            <person name="Ferriera S."/>
            <person name="Johnson J."/>
            <person name="Kravitz S."/>
            <person name="Halpern A."/>
            <person name="Remington K."/>
            <person name="Beeson K."/>
            <person name="Tran B."/>
            <person name="Rogers Y.-H."/>
            <person name="Friedman R."/>
            <person name="Venter J.C."/>
        </authorList>
    </citation>
    <scope>NUCLEOTIDE SEQUENCE [LARGE SCALE GENOMIC DNA]</scope>
    <source>
        <strain evidence="9 10">KT99</strain>
    </source>
</reference>
<dbReference type="InterPro" id="IPR000060">
    <property type="entry name" value="BCCT_transptr"/>
</dbReference>
<dbReference type="GO" id="GO:0005886">
    <property type="term" value="C:plasma membrane"/>
    <property type="evidence" value="ECO:0007669"/>
    <property type="project" value="UniProtKB-SubCell"/>
</dbReference>
<name>A9D2C7_9GAMM</name>